<dbReference type="GO" id="GO:0000981">
    <property type="term" value="F:DNA-binding transcription factor activity, RNA polymerase II-specific"/>
    <property type="evidence" value="ECO:0007669"/>
    <property type="project" value="InterPro"/>
</dbReference>
<dbReference type="InterPro" id="IPR036236">
    <property type="entry name" value="Znf_C2H2_sf"/>
</dbReference>
<feature type="domain" description="Homeobox" evidence="7">
    <location>
        <begin position="87"/>
        <end position="150"/>
    </location>
</feature>
<dbReference type="KEGG" id="cim:CIMG_06089"/>
<feature type="region of interest" description="Disordered" evidence="6">
    <location>
        <begin position="151"/>
        <end position="189"/>
    </location>
</feature>
<gene>
    <name evidence="9" type="ORF">CIMG_06089</name>
</gene>
<dbReference type="SUPFAM" id="SSF57667">
    <property type="entry name" value="beta-beta-alpha zinc fingers"/>
    <property type="match status" value="1"/>
</dbReference>
<feature type="compositionally biased region" description="Low complexity" evidence="6">
    <location>
        <begin position="228"/>
        <end position="253"/>
    </location>
</feature>
<dbReference type="Gene3D" id="1.10.10.60">
    <property type="entry name" value="Homeodomain-like"/>
    <property type="match status" value="1"/>
</dbReference>
<dbReference type="CDD" id="cd00086">
    <property type="entry name" value="homeodomain"/>
    <property type="match status" value="1"/>
</dbReference>
<dbReference type="InterPro" id="IPR008422">
    <property type="entry name" value="KN_HD"/>
</dbReference>
<dbReference type="GO" id="GO:0003677">
    <property type="term" value="F:DNA binding"/>
    <property type="evidence" value="ECO:0007669"/>
    <property type="project" value="UniProtKB-UniRule"/>
</dbReference>
<dbReference type="PANTHER" id="PTHR11850">
    <property type="entry name" value="HOMEOBOX PROTEIN TRANSCRIPTION FACTORS"/>
    <property type="match status" value="1"/>
</dbReference>
<evidence type="ECO:0000313" key="10">
    <source>
        <dbReference type="Proteomes" id="UP000001261"/>
    </source>
</evidence>
<evidence type="ECO:0000259" key="7">
    <source>
        <dbReference type="PROSITE" id="PS50071"/>
    </source>
</evidence>
<dbReference type="Pfam" id="PF05920">
    <property type="entry name" value="Homeobox_KN"/>
    <property type="match status" value="1"/>
</dbReference>
<keyword evidence="3 5" id="KW-0539">Nucleus</keyword>
<protein>
    <recommendedName>
        <fullName evidence="11">Homeobox and C2H2 transcription factor</fullName>
    </recommendedName>
</protein>
<feature type="compositionally biased region" description="Polar residues" evidence="6">
    <location>
        <begin position="209"/>
        <end position="222"/>
    </location>
</feature>
<proteinExistence type="predicted"/>
<dbReference type="InterPro" id="IPR017970">
    <property type="entry name" value="Homeobox_CS"/>
</dbReference>
<dbReference type="EMBL" id="GG704912">
    <property type="protein sequence ID" value="EAS30610.2"/>
    <property type="molecule type" value="Genomic_DNA"/>
</dbReference>
<dbReference type="Proteomes" id="UP000001261">
    <property type="component" value="Unassembled WGS sequence"/>
</dbReference>
<keyword evidence="1 5" id="KW-0238">DNA-binding</keyword>
<dbReference type="PROSITE" id="PS00027">
    <property type="entry name" value="HOMEOBOX_1"/>
    <property type="match status" value="1"/>
</dbReference>
<dbReference type="PROSITE" id="PS00028">
    <property type="entry name" value="ZINC_FINGER_C2H2_1"/>
    <property type="match status" value="2"/>
</dbReference>
<dbReference type="OrthoDB" id="4205429at2759"/>
<evidence type="ECO:0000256" key="1">
    <source>
        <dbReference type="ARBA" id="ARBA00023125"/>
    </source>
</evidence>
<dbReference type="GO" id="GO:0005634">
    <property type="term" value="C:nucleus"/>
    <property type="evidence" value="ECO:0007669"/>
    <property type="project" value="UniProtKB-SubCell"/>
</dbReference>
<dbReference type="GO" id="GO:0008270">
    <property type="term" value="F:zinc ion binding"/>
    <property type="evidence" value="ECO:0007669"/>
    <property type="project" value="UniProtKB-KW"/>
</dbReference>
<evidence type="ECO:0000256" key="5">
    <source>
        <dbReference type="PROSITE-ProRule" id="PRU00108"/>
    </source>
</evidence>
<keyword evidence="4" id="KW-0479">Metal-binding</keyword>
<dbReference type="SUPFAM" id="SSF46689">
    <property type="entry name" value="Homeodomain-like"/>
    <property type="match status" value="1"/>
</dbReference>
<sequence>MSNESQQHIPKRTGLDVLSGAEFTEIQESMGNMNPSDSMSFDLNSIFPYSEASSTHSTEAILYDTDQSVHQHVFSNPTIGYEQPQEPESIGKLSNWSKDAVEVLKKWLKQNCRHPYPTKQEKAELAEQTELTVTQVSTWFANARRRGRHASADRCLTSTSLSCPDKPRKVSDEQWPSFSPLDRWRNSPPEVEAASLEAIRSAVARSGTSYLPTGDLQHQSPPEDNDARSLVSSKASGSAVSSSSRSSAYSFDSNHSHGSFGRFYLEKVPRRRHRRQTRPASTLPTPSTKRSVGKRPYQCTFCTDTFRTKHDWTRHENTLHLSLETFTCAPFGSTYNDPSGGTRMCTFCDCPQPSESHIESHRFSLCQQKPVALRTFYRKDHLVQHLRLVHGVNNLIPSMDTWKSQVTNINSRCGFCGETFTLWSERNDHIARHFRKGALMKDWRGCRGLDPSVALAVGNAMPPYLIGIECTGIEPFSASWLAAKDARGAEPTDQRTSTASKPTPFEYLTARLTGFVNGIQAAGGTVSDELLQKEARCIMYGDDDPWNQTAADNPEWLKLFKEGMGLCAASGPPQSLGSEDYSFCLPWSAGQWEPFNATTNPISQDSSEPMLNEWMSWAWHSPECLVEYRQSNMAAGSSRPTGKKGS</sequence>
<keyword evidence="10" id="KW-1185">Reference proteome</keyword>
<accession>A0A0E1S1Q2</accession>
<dbReference type="AlphaFoldDB" id="A0A0E1S1Q2"/>
<organism evidence="9 10">
    <name type="scientific">Coccidioides immitis (strain RS)</name>
    <name type="common">Valley fever fungus</name>
    <dbReference type="NCBI Taxonomy" id="246410"/>
    <lineage>
        <taxon>Eukaryota</taxon>
        <taxon>Fungi</taxon>
        <taxon>Dikarya</taxon>
        <taxon>Ascomycota</taxon>
        <taxon>Pezizomycotina</taxon>
        <taxon>Eurotiomycetes</taxon>
        <taxon>Eurotiomycetidae</taxon>
        <taxon>Onygenales</taxon>
        <taxon>Onygenaceae</taxon>
        <taxon>Coccidioides</taxon>
    </lineage>
</organism>
<name>A0A0E1S1Q2_COCIM</name>
<dbReference type="PROSITE" id="PS50157">
    <property type="entry name" value="ZINC_FINGER_C2H2_2"/>
    <property type="match status" value="1"/>
</dbReference>
<dbReference type="OMA" id="RYDWTRH"/>
<dbReference type="InterPro" id="IPR001356">
    <property type="entry name" value="HD"/>
</dbReference>
<feature type="domain" description="C2H2-type" evidence="8">
    <location>
        <begin position="297"/>
        <end position="325"/>
    </location>
</feature>
<keyword evidence="4" id="KW-0862">Zinc</keyword>
<keyword evidence="4" id="KW-0863">Zinc-finger</keyword>
<evidence type="ECO:0000256" key="6">
    <source>
        <dbReference type="SAM" id="MobiDB-lite"/>
    </source>
</evidence>
<dbReference type="PROSITE" id="PS50071">
    <property type="entry name" value="HOMEOBOX_2"/>
    <property type="match status" value="1"/>
</dbReference>
<evidence type="ECO:0000256" key="4">
    <source>
        <dbReference type="PROSITE-ProRule" id="PRU00042"/>
    </source>
</evidence>
<dbReference type="VEuPathDB" id="FungiDB:CIMG_06089"/>
<comment type="subcellular location">
    <subcellularLocation>
        <location evidence="5">Nucleus</location>
    </subcellularLocation>
</comment>
<dbReference type="InterPro" id="IPR050224">
    <property type="entry name" value="TALE_homeobox"/>
</dbReference>
<dbReference type="RefSeq" id="XP_001242193.2">
    <property type="nucleotide sequence ID" value="XM_001242192.2"/>
</dbReference>
<reference evidence="10" key="1">
    <citation type="journal article" date="2009" name="Genome Res.">
        <title>Comparative genomic analyses of the human fungal pathogens Coccidioides and their relatives.</title>
        <authorList>
            <person name="Sharpton T.J."/>
            <person name="Stajich J.E."/>
            <person name="Rounsley S.D."/>
            <person name="Gardner M.J."/>
            <person name="Wortman J.R."/>
            <person name="Jordar V.S."/>
            <person name="Maiti R."/>
            <person name="Kodira C.D."/>
            <person name="Neafsey D.E."/>
            <person name="Zeng Q."/>
            <person name="Hung C.-Y."/>
            <person name="McMahan C."/>
            <person name="Muszewska A."/>
            <person name="Grynberg M."/>
            <person name="Mandel M.A."/>
            <person name="Kellner E.M."/>
            <person name="Barker B.M."/>
            <person name="Galgiani J.N."/>
            <person name="Orbach M.J."/>
            <person name="Kirkland T.N."/>
            <person name="Cole G.T."/>
            <person name="Henn M.R."/>
            <person name="Birren B.W."/>
            <person name="Taylor J.W."/>
        </authorList>
    </citation>
    <scope>NUCLEOTIDE SEQUENCE [LARGE SCALE GENOMIC DNA]</scope>
    <source>
        <strain evidence="10">RS</strain>
    </source>
</reference>
<reference evidence="10" key="2">
    <citation type="journal article" date="2010" name="Genome Res.">
        <title>Population genomic sequencing of Coccidioides fungi reveals recent hybridization and transposon control.</title>
        <authorList>
            <person name="Neafsey D.E."/>
            <person name="Barker B.M."/>
            <person name="Sharpton T.J."/>
            <person name="Stajich J.E."/>
            <person name="Park D.J."/>
            <person name="Whiston E."/>
            <person name="Hung C.-Y."/>
            <person name="McMahan C."/>
            <person name="White J."/>
            <person name="Sykes S."/>
            <person name="Heiman D."/>
            <person name="Young S."/>
            <person name="Zeng Q."/>
            <person name="Abouelleil A."/>
            <person name="Aftuck L."/>
            <person name="Bessette D."/>
            <person name="Brown A."/>
            <person name="FitzGerald M."/>
            <person name="Lui A."/>
            <person name="Macdonald J.P."/>
            <person name="Priest M."/>
            <person name="Orbach M.J."/>
            <person name="Galgiani J.N."/>
            <person name="Kirkland T.N."/>
            <person name="Cole G.T."/>
            <person name="Birren B.W."/>
            <person name="Henn M.R."/>
            <person name="Taylor J.W."/>
            <person name="Rounsley S.D."/>
        </authorList>
    </citation>
    <scope>GENOME REANNOTATION</scope>
    <source>
        <strain evidence="10">RS</strain>
    </source>
</reference>
<evidence type="ECO:0000256" key="2">
    <source>
        <dbReference type="ARBA" id="ARBA00023155"/>
    </source>
</evidence>
<dbReference type="InterPro" id="IPR009057">
    <property type="entry name" value="Homeodomain-like_sf"/>
</dbReference>
<dbReference type="InParanoid" id="A0A0E1S1Q2"/>
<feature type="region of interest" description="Disordered" evidence="6">
    <location>
        <begin position="209"/>
        <end position="294"/>
    </location>
</feature>
<evidence type="ECO:0000313" key="9">
    <source>
        <dbReference type="EMBL" id="EAS30610.2"/>
    </source>
</evidence>
<evidence type="ECO:0008006" key="11">
    <source>
        <dbReference type="Google" id="ProtNLM"/>
    </source>
</evidence>
<dbReference type="InterPro" id="IPR013087">
    <property type="entry name" value="Znf_C2H2_type"/>
</dbReference>
<dbReference type="GeneID" id="4562308"/>
<dbReference type="Gene3D" id="3.30.160.60">
    <property type="entry name" value="Classic Zinc Finger"/>
    <property type="match status" value="1"/>
</dbReference>
<dbReference type="SMART" id="SM00389">
    <property type="entry name" value="HOX"/>
    <property type="match status" value="1"/>
</dbReference>
<feature type="DNA-binding region" description="Homeobox" evidence="5">
    <location>
        <begin position="89"/>
        <end position="151"/>
    </location>
</feature>
<evidence type="ECO:0000259" key="8">
    <source>
        <dbReference type="PROSITE" id="PS50157"/>
    </source>
</evidence>
<evidence type="ECO:0000256" key="3">
    <source>
        <dbReference type="ARBA" id="ARBA00023242"/>
    </source>
</evidence>
<dbReference type="SMART" id="SM00355">
    <property type="entry name" value="ZnF_C2H2"/>
    <property type="match status" value="3"/>
</dbReference>
<feature type="compositionally biased region" description="Polar residues" evidence="6">
    <location>
        <begin position="279"/>
        <end position="290"/>
    </location>
</feature>
<keyword evidence="2 5" id="KW-0371">Homeobox</keyword>